<accession>A0ACB8BZ60</accession>
<proteinExistence type="predicted"/>
<keyword evidence="2" id="KW-1185">Reference proteome</keyword>
<dbReference type="Proteomes" id="UP000790709">
    <property type="component" value="Unassembled WGS sequence"/>
</dbReference>
<sequence>MDRNFSIKQGTSNLKVTRRQFPITSAYAFTDYRAQGQTISNSLVDIATPPSGGLTPFNIYVSLSRGHGRDNDERLAQLDSETEKWWHAREVGNRVSSTDVA</sequence>
<evidence type="ECO:0000313" key="1">
    <source>
        <dbReference type="EMBL" id="KAH7930558.1"/>
    </source>
</evidence>
<dbReference type="EMBL" id="MU266331">
    <property type="protein sequence ID" value="KAH7930558.1"/>
    <property type="molecule type" value="Genomic_DNA"/>
</dbReference>
<protein>
    <submittedName>
        <fullName evidence="1">Uncharacterized protein</fullName>
    </submittedName>
</protein>
<evidence type="ECO:0000313" key="2">
    <source>
        <dbReference type="Proteomes" id="UP000790709"/>
    </source>
</evidence>
<gene>
    <name evidence="1" type="ORF">BV22DRAFT_1054729</name>
</gene>
<organism evidence="1 2">
    <name type="scientific">Leucogyrophana mollusca</name>
    <dbReference type="NCBI Taxonomy" id="85980"/>
    <lineage>
        <taxon>Eukaryota</taxon>
        <taxon>Fungi</taxon>
        <taxon>Dikarya</taxon>
        <taxon>Basidiomycota</taxon>
        <taxon>Agaricomycotina</taxon>
        <taxon>Agaricomycetes</taxon>
        <taxon>Agaricomycetidae</taxon>
        <taxon>Boletales</taxon>
        <taxon>Boletales incertae sedis</taxon>
        <taxon>Leucogyrophana</taxon>
    </lineage>
</organism>
<name>A0ACB8BZ60_9AGAM</name>
<reference evidence="1" key="1">
    <citation type="journal article" date="2021" name="New Phytol.">
        <title>Evolutionary innovations through gain and loss of genes in the ectomycorrhizal Boletales.</title>
        <authorList>
            <person name="Wu G."/>
            <person name="Miyauchi S."/>
            <person name="Morin E."/>
            <person name="Kuo A."/>
            <person name="Drula E."/>
            <person name="Varga T."/>
            <person name="Kohler A."/>
            <person name="Feng B."/>
            <person name="Cao Y."/>
            <person name="Lipzen A."/>
            <person name="Daum C."/>
            <person name="Hundley H."/>
            <person name="Pangilinan J."/>
            <person name="Johnson J."/>
            <person name="Barry K."/>
            <person name="LaButti K."/>
            <person name="Ng V."/>
            <person name="Ahrendt S."/>
            <person name="Min B."/>
            <person name="Choi I.G."/>
            <person name="Park H."/>
            <person name="Plett J.M."/>
            <person name="Magnuson J."/>
            <person name="Spatafora J.W."/>
            <person name="Nagy L.G."/>
            <person name="Henrissat B."/>
            <person name="Grigoriev I.V."/>
            <person name="Yang Z.L."/>
            <person name="Xu J."/>
            <person name="Martin F.M."/>
        </authorList>
    </citation>
    <scope>NUCLEOTIDE SEQUENCE</scope>
    <source>
        <strain evidence="1">KUC20120723A-06</strain>
    </source>
</reference>
<comment type="caution">
    <text evidence="1">The sequence shown here is derived from an EMBL/GenBank/DDBJ whole genome shotgun (WGS) entry which is preliminary data.</text>
</comment>